<organism evidence="2">
    <name type="scientific">Blastocystis hominis</name>
    <dbReference type="NCBI Taxonomy" id="12968"/>
    <lineage>
        <taxon>Eukaryota</taxon>
        <taxon>Sar</taxon>
        <taxon>Stramenopiles</taxon>
        <taxon>Bigyra</taxon>
        <taxon>Opalozoa</taxon>
        <taxon>Opalinata</taxon>
        <taxon>Blastocystidae</taxon>
        <taxon>Blastocystis</taxon>
    </lineage>
</organism>
<dbReference type="RefSeq" id="XP_012899172.1">
    <property type="nucleotide sequence ID" value="XM_013043718.1"/>
</dbReference>
<proteinExistence type="predicted"/>
<gene>
    <name evidence="2" type="ORF">GSBLH_T00004757001</name>
</gene>
<evidence type="ECO:0000256" key="1">
    <source>
        <dbReference type="SAM" id="Phobius"/>
    </source>
</evidence>
<dbReference type="Proteomes" id="UP000008312">
    <property type="component" value="Unassembled WGS sequence"/>
</dbReference>
<feature type="transmembrane region" description="Helical" evidence="1">
    <location>
        <begin position="103"/>
        <end position="120"/>
    </location>
</feature>
<feature type="transmembrane region" description="Helical" evidence="1">
    <location>
        <begin position="35"/>
        <end position="57"/>
    </location>
</feature>
<dbReference type="EMBL" id="FN668690">
    <property type="protein sequence ID" value="CBK25124.2"/>
    <property type="molecule type" value="Genomic_DNA"/>
</dbReference>
<evidence type="ECO:0000313" key="2">
    <source>
        <dbReference type="EMBL" id="CBK25124.2"/>
    </source>
</evidence>
<evidence type="ECO:0008006" key="4">
    <source>
        <dbReference type="Google" id="ProtNLM"/>
    </source>
</evidence>
<keyword evidence="1" id="KW-1133">Transmembrane helix</keyword>
<dbReference type="AlphaFoldDB" id="D8MAN5"/>
<dbReference type="InParanoid" id="D8MAN5"/>
<reference evidence="2" key="1">
    <citation type="submission" date="2010-02" db="EMBL/GenBank/DDBJ databases">
        <title>Sequencing and annotation of the Blastocystis hominis genome.</title>
        <authorList>
            <person name="Wincker P."/>
        </authorList>
    </citation>
    <scope>NUCLEOTIDE SEQUENCE</scope>
    <source>
        <strain evidence="2">Singapore isolate B</strain>
    </source>
</reference>
<dbReference type="OrthoDB" id="5673at2759"/>
<keyword evidence="1" id="KW-0472">Membrane</keyword>
<name>D8MAN5_BLAHO</name>
<protein>
    <recommendedName>
        <fullName evidence="4">Dolichol kinase</fullName>
    </recommendedName>
</protein>
<keyword evidence="1" id="KW-0812">Transmembrane</keyword>
<keyword evidence="3" id="KW-1185">Reference proteome</keyword>
<sequence length="142" mass="16018">MSRSGNKAELKIGPVQYGLIMTLMAYCYWKRVEAIFVIMTLSFGDGFAALLGSISANTKKLWWNSSKSWMGLISYIIFSAAGIIGVCWYFTEENLMYISDKNYIQNALIVSVVCGLIETLTIHNYDNVTIAVMAVLTYYYVK</sequence>
<feature type="transmembrane region" description="Helical" evidence="1">
    <location>
        <begin position="69"/>
        <end position="91"/>
    </location>
</feature>
<dbReference type="GeneID" id="24921763"/>
<evidence type="ECO:0000313" key="3">
    <source>
        <dbReference type="Proteomes" id="UP000008312"/>
    </source>
</evidence>
<accession>D8MAN5</accession>